<organism evidence="1 2">
    <name type="scientific">Candidatus Thiomargarita nelsonii</name>
    <dbReference type="NCBI Taxonomy" id="1003181"/>
    <lineage>
        <taxon>Bacteria</taxon>
        <taxon>Pseudomonadati</taxon>
        <taxon>Pseudomonadota</taxon>
        <taxon>Gammaproteobacteria</taxon>
        <taxon>Thiotrichales</taxon>
        <taxon>Thiotrichaceae</taxon>
        <taxon>Thiomargarita</taxon>
    </lineage>
</organism>
<accession>A0A0A6PCX7</accession>
<sequence>MSNQLVDIFSKTGFSQYITQNVGKYVKRKKLLKAFDKAFGKGSRKHLALKCKKVRGIAMLTEIQIHLKKELSDISEFKTLFPKEKIRIHGTCPSQFKIDEVSGNHKGLPLLFNCWSPKL</sequence>
<dbReference type="EMBL" id="JSZA02000044">
    <property type="protein sequence ID" value="KHD08528.1"/>
    <property type="molecule type" value="Genomic_DNA"/>
</dbReference>
<dbReference type="InterPro" id="IPR036430">
    <property type="entry name" value="RNase_T2-like_sf"/>
</dbReference>
<dbReference type="SUPFAM" id="SSF55895">
    <property type="entry name" value="Ribonuclease Rh-like"/>
    <property type="match status" value="1"/>
</dbReference>
<name>A0A0A6PCX7_9GAMM</name>
<dbReference type="GO" id="GO:0033897">
    <property type="term" value="F:ribonuclease T2 activity"/>
    <property type="evidence" value="ECO:0007669"/>
    <property type="project" value="InterPro"/>
</dbReference>
<evidence type="ECO:0000313" key="2">
    <source>
        <dbReference type="Proteomes" id="UP000030428"/>
    </source>
</evidence>
<dbReference type="AlphaFoldDB" id="A0A0A6PCX7"/>
<protein>
    <submittedName>
        <fullName evidence="1">Uncharacterized protein</fullName>
    </submittedName>
</protein>
<gene>
    <name evidence="1" type="ORF">PN36_13335</name>
</gene>
<dbReference type="Proteomes" id="UP000030428">
    <property type="component" value="Unassembled WGS sequence"/>
</dbReference>
<comment type="caution">
    <text evidence="1">The sequence shown here is derived from an EMBL/GenBank/DDBJ whole genome shotgun (WGS) entry which is preliminary data.</text>
</comment>
<dbReference type="Gene3D" id="3.90.730.10">
    <property type="entry name" value="Ribonuclease T2-like"/>
    <property type="match status" value="1"/>
</dbReference>
<keyword evidence="2" id="KW-1185">Reference proteome</keyword>
<evidence type="ECO:0000313" key="1">
    <source>
        <dbReference type="EMBL" id="KHD08528.1"/>
    </source>
</evidence>
<dbReference type="GO" id="GO:0003723">
    <property type="term" value="F:RNA binding"/>
    <property type="evidence" value="ECO:0007669"/>
    <property type="project" value="InterPro"/>
</dbReference>
<reference evidence="1 2" key="1">
    <citation type="journal article" date="2016" name="Front. Microbiol.">
        <title>Single-Cell (Meta-)Genomics of a Dimorphic Candidatus Thiomargarita nelsonii Reveals Genomic Plasticity.</title>
        <authorList>
            <person name="Flood B.E."/>
            <person name="Fliss P."/>
            <person name="Jones D.S."/>
            <person name="Dick G.J."/>
            <person name="Jain S."/>
            <person name="Kaster A.K."/>
            <person name="Winkel M."/>
            <person name="Mussmann M."/>
            <person name="Bailey J."/>
        </authorList>
    </citation>
    <scope>NUCLEOTIDE SEQUENCE [LARGE SCALE GENOMIC DNA]</scope>
    <source>
        <strain evidence="1">Hydrate Ridge</strain>
    </source>
</reference>
<proteinExistence type="predicted"/>